<evidence type="ECO:0000313" key="2">
    <source>
        <dbReference type="Proteomes" id="UP000617979"/>
    </source>
</evidence>
<organism evidence="1 2">
    <name type="scientific">Kroppenstedtia guangzhouensis</name>
    <dbReference type="NCBI Taxonomy" id="1274356"/>
    <lineage>
        <taxon>Bacteria</taxon>
        <taxon>Bacillati</taxon>
        <taxon>Bacillota</taxon>
        <taxon>Bacilli</taxon>
        <taxon>Bacillales</taxon>
        <taxon>Thermoactinomycetaceae</taxon>
        <taxon>Kroppenstedtia</taxon>
    </lineage>
</organism>
<protein>
    <submittedName>
        <fullName evidence="1">Uncharacterized protein</fullName>
    </submittedName>
</protein>
<dbReference type="RefSeq" id="WP_188431198.1">
    <property type="nucleotide sequence ID" value="NZ_BMEX01000003.1"/>
</dbReference>
<name>A0ABQ1G9M3_9BACL</name>
<reference evidence="2" key="1">
    <citation type="journal article" date="2019" name="Int. J. Syst. Evol. Microbiol.">
        <title>The Global Catalogue of Microorganisms (GCM) 10K type strain sequencing project: providing services to taxonomists for standard genome sequencing and annotation.</title>
        <authorList>
            <consortium name="The Broad Institute Genomics Platform"/>
            <consortium name="The Broad Institute Genome Sequencing Center for Infectious Disease"/>
            <person name="Wu L."/>
            <person name="Ma J."/>
        </authorList>
    </citation>
    <scope>NUCLEOTIDE SEQUENCE [LARGE SCALE GENOMIC DNA]</scope>
    <source>
        <strain evidence="2">CGMCC 1.12404</strain>
    </source>
</reference>
<keyword evidence="2" id="KW-1185">Reference proteome</keyword>
<dbReference type="Proteomes" id="UP000617979">
    <property type="component" value="Unassembled WGS sequence"/>
</dbReference>
<comment type="caution">
    <text evidence="1">The sequence shown here is derived from an EMBL/GenBank/DDBJ whole genome shotgun (WGS) entry which is preliminary data.</text>
</comment>
<accession>A0ABQ1G9M3</accession>
<evidence type="ECO:0000313" key="1">
    <source>
        <dbReference type="EMBL" id="GGA39443.1"/>
    </source>
</evidence>
<gene>
    <name evidence="1" type="ORF">GCM10007416_10540</name>
</gene>
<dbReference type="EMBL" id="BMEX01000003">
    <property type="protein sequence ID" value="GGA39443.1"/>
    <property type="molecule type" value="Genomic_DNA"/>
</dbReference>
<sequence length="74" mass="8429">MRGCIRVHYIGAGDFYYAISFHEEIDGKHSPLDYALEKAVGFGMPSLISCLPDRLAYFESEQVFGPPERFILKK</sequence>
<proteinExistence type="predicted"/>